<dbReference type="RefSeq" id="YP_009269256.1">
    <property type="nucleotide sequence ID" value="NC_030696.1"/>
</dbReference>
<feature type="coiled-coil region" evidence="1">
    <location>
        <begin position="3"/>
        <end position="30"/>
    </location>
</feature>
<accession>A0A160DEM7</accession>
<gene>
    <name evidence="2" type="primary">143</name>
    <name evidence="2" type="ORF">PBI_SMOOTHIE_143</name>
</gene>
<evidence type="ECO:0000313" key="2">
    <source>
        <dbReference type="EMBL" id="ANA86299.1"/>
    </source>
</evidence>
<sequence length="66" mass="7475">MSSKKLKKRIKVLETELDELRRRMVALEAASSPKSEFPPYRQWFDAGVESGLLGPVISALKDSARR</sequence>
<reference evidence="2 3" key="1">
    <citation type="submission" date="2016-03" db="EMBL/GenBank/DDBJ databases">
        <authorList>
            <person name="Montgomery M.T."/>
            <person name="Guerrero C.A."/>
            <person name="Mavrich T.N."/>
            <person name="Pope W.H."/>
            <person name="Garlena R.A."/>
            <person name="Russell D.A."/>
            <person name="Jacobs-Sera D."/>
            <person name="Hendrix R.W."/>
            <person name="Hatfull G.F."/>
        </authorList>
    </citation>
    <scope>NUCLEOTIDE SEQUENCE [LARGE SCALE GENOMIC DNA]</scope>
</reference>
<evidence type="ECO:0000256" key="1">
    <source>
        <dbReference type="SAM" id="Coils"/>
    </source>
</evidence>
<proteinExistence type="predicted"/>
<keyword evidence="3" id="KW-1185">Reference proteome</keyword>
<dbReference type="Proteomes" id="UP000201458">
    <property type="component" value="Segment"/>
</dbReference>
<organism evidence="2 3">
    <name type="scientific">Gordonia phage Smoothie</name>
    <dbReference type="NCBI Taxonomy" id="1838078"/>
    <lineage>
        <taxon>Viruses</taxon>
        <taxon>Duplodnaviria</taxon>
        <taxon>Heunggongvirae</taxon>
        <taxon>Uroviricota</taxon>
        <taxon>Caudoviricetes</taxon>
        <taxon>Smoothievirus</taxon>
        <taxon>Smoothievirus smoothie</taxon>
    </lineage>
</organism>
<evidence type="ECO:0000313" key="3">
    <source>
        <dbReference type="Proteomes" id="UP000201458"/>
    </source>
</evidence>
<dbReference type="KEGG" id="vg:28378602"/>
<keyword evidence="1" id="KW-0175">Coiled coil</keyword>
<dbReference type="EMBL" id="KU998244">
    <property type="protein sequence ID" value="ANA86299.1"/>
    <property type="molecule type" value="Genomic_DNA"/>
</dbReference>
<dbReference type="GeneID" id="28378602"/>
<protein>
    <submittedName>
        <fullName evidence="2">Uncharacterized protein</fullName>
    </submittedName>
</protein>
<name>A0A160DEM7_9CAUD</name>